<evidence type="ECO:0000313" key="2">
    <source>
        <dbReference type="EMBL" id="CAL1714621.1"/>
    </source>
</evidence>
<sequence length="511" mass="56445">MQATLDAPALKQLVRALTCLSRYGDDLMIIASLNRLLLHTTNTSQTAYGRIVYNSRFFVRYRVDPRSMDEDMNVDGQLSIKSLLGVLKPKTVEKTVTKCDLSIVHGEAPEGEEDEDHDSLESKLIVRLYCKHGVVKTHRLLLAETLKHMAPNVPDSVEESNLSIPPKNLKDIIEHFNTAKVGKVDPQLIWTFDTDSVLVRSQESFNSKGTSQIATEFSVGADEFTTYDIFAPPVTIAFHLREFSAMMAFAEACGLSVHMQFTVPGNPLFVQPEGGEFYETLFIISLTQVITSGNTSQASNNRSAPQRQPQPQPQRRKRPLEDDSNQSSASVNENGDSQAHRQPERIPIRPKQPMKAIVRTNRAESSARDMESPAPGGSRGSMPPPSLPASAMKRGPTASQRTDPDPPPSEQPLFLPSSQLSQLSQLSREAEEAIIQSGLGIENMDMAEFAAMLEDEGEEVGFNVDEDGEGGAQGEDVQMRESSLEIWETGTQLGPTQESRSDRVFKPLFDD</sequence>
<feature type="compositionally biased region" description="Low complexity" evidence="1">
    <location>
        <begin position="411"/>
        <end position="427"/>
    </location>
</feature>
<reference evidence="3" key="1">
    <citation type="submission" date="2024-04" db="EMBL/GenBank/DDBJ databases">
        <authorList>
            <person name="Shaw F."/>
            <person name="Minotto A."/>
        </authorList>
    </citation>
    <scope>NUCLEOTIDE SEQUENCE [LARGE SCALE GENOMIC DNA]</scope>
</reference>
<organism evidence="2 3">
    <name type="scientific">Somion occarium</name>
    <dbReference type="NCBI Taxonomy" id="3059160"/>
    <lineage>
        <taxon>Eukaryota</taxon>
        <taxon>Fungi</taxon>
        <taxon>Dikarya</taxon>
        <taxon>Basidiomycota</taxon>
        <taxon>Agaricomycotina</taxon>
        <taxon>Agaricomycetes</taxon>
        <taxon>Polyporales</taxon>
        <taxon>Cerrenaceae</taxon>
        <taxon>Somion</taxon>
    </lineage>
</organism>
<keyword evidence="3" id="KW-1185">Reference proteome</keyword>
<feature type="region of interest" description="Disordered" evidence="1">
    <location>
        <begin position="489"/>
        <end position="511"/>
    </location>
</feature>
<evidence type="ECO:0000313" key="3">
    <source>
        <dbReference type="Proteomes" id="UP001497453"/>
    </source>
</evidence>
<dbReference type="EMBL" id="OZ037951">
    <property type="protein sequence ID" value="CAL1714621.1"/>
    <property type="molecule type" value="Genomic_DNA"/>
</dbReference>
<dbReference type="PANTHER" id="PTHR15237">
    <property type="entry name" value="DNA REPAIR PROTEIN RAD9"/>
    <property type="match status" value="1"/>
</dbReference>
<dbReference type="Gene3D" id="3.70.10.10">
    <property type="match status" value="1"/>
</dbReference>
<evidence type="ECO:0000256" key="1">
    <source>
        <dbReference type="SAM" id="MobiDB-lite"/>
    </source>
</evidence>
<feature type="compositionally biased region" description="Polar residues" evidence="1">
    <location>
        <begin position="489"/>
        <end position="498"/>
    </location>
</feature>
<feature type="compositionally biased region" description="Basic and acidic residues" evidence="1">
    <location>
        <begin position="499"/>
        <end position="511"/>
    </location>
</feature>
<feature type="compositionally biased region" description="Polar residues" evidence="1">
    <location>
        <begin position="325"/>
        <end position="337"/>
    </location>
</feature>
<gene>
    <name evidence="2" type="ORF">GFSPODELE1_LOCUS9850</name>
</gene>
<name>A0ABP1E3H5_9APHY</name>
<feature type="compositionally biased region" description="Basic and acidic residues" evidence="1">
    <location>
        <begin position="361"/>
        <end position="371"/>
    </location>
</feature>
<feature type="compositionally biased region" description="Polar residues" evidence="1">
    <location>
        <begin position="294"/>
        <end position="304"/>
    </location>
</feature>
<dbReference type="PANTHER" id="PTHR15237:SF0">
    <property type="entry name" value="CELL CYCLE CHECKPOINT CONTROL PROTEIN"/>
    <property type="match status" value="1"/>
</dbReference>
<dbReference type="SUPFAM" id="SSF55979">
    <property type="entry name" value="DNA clamp"/>
    <property type="match status" value="1"/>
</dbReference>
<protein>
    <submittedName>
        <fullName evidence="2">Uncharacterized protein</fullName>
    </submittedName>
</protein>
<dbReference type="InterPro" id="IPR007268">
    <property type="entry name" value="Rad9/Ddc1"/>
</dbReference>
<accession>A0ABP1E3H5</accession>
<feature type="compositionally biased region" description="Basic and acidic residues" evidence="1">
    <location>
        <begin position="338"/>
        <end position="347"/>
    </location>
</feature>
<dbReference type="InterPro" id="IPR046938">
    <property type="entry name" value="DNA_clamp_sf"/>
</dbReference>
<feature type="region of interest" description="Disordered" evidence="1">
    <location>
        <begin position="294"/>
        <end position="429"/>
    </location>
</feature>
<proteinExistence type="predicted"/>
<dbReference type="Proteomes" id="UP001497453">
    <property type="component" value="Chromosome 8"/>
</dbReference>
<dbReference type="Pfam" id="PF04139">
    <property type="entry name" value="Rad9"/>
    <property type="match status" value="1"/>
</dbReference>